<sequence length="331" mass="38772">MEYNFKKGDKLVLELINTRDDILEGEFVNGDKNRLSLINISSYRNKTIIKGPYNYYRSDILYIRLLNESEGKNCKNILNKTECPETNYKDTILIPKLEYDRLKEMSHNYIYMGSLDSRYYDAMNYLKTYETIGIAAVTTIYEKTAGINLIIISTWDQLYIIDFLVLNSKKFPPELEEILRCEDIKKVLHDSRLLTQIFAKQYGIRMKNIFDTKVADIAVRKKLGETPTETRTLGECLTHYFNFPPTLFDTQESKLDKWKTRPLSDTRKFRAAQRGVFLILVKNHLENILLKDFYKCVHDYANSLQDCCMNDVPNKIFDNKVCDILGNMKLS</sequence>
<evidence type="ECO:0000313" key="2">
    <source>
        <dbReference type="Proteomes" id="UP001056778"/>
    </source>
</evidence>
<accession>A0ACB9TBC0</accession>
<dbReference type="Proteomes" id="UP001056778">
    <property type="component" value="Chromosome 4"/>
</dbReference>
<proteinExistence type="predicted"/>
<gene>
    <name evidence="1" type="ORF">MML48_4g00007785</name>
</gene>
<evidence type="ECO:0000313" key="1">
    <source>
        <dbReference type="EMBL" id="KAI4464115.1"/>
    </source>
</evidence>
<dbReference type="EMBL" id="CM043018">
    <property type="protein sequence ID" value="KAI4464115.1"/>
    <property type="molecule type" value="Genomic_DNA"/>
</dbReference>
<organism evidence="1 2">
    <name type="scientific">Holotrichia oblita</name>
    <name type="common">Chafer beetle</name>
    <dbReference type="NCBI Taxonomy" id="644536"/>
    <lineage>
        <taxon>Eukaryota</taxon>
        <taxon>Metazoa</taxon>
        <taxon>Ecdysozoa</taxon>
        <taxon>Arthropoda</taxon>
        <taxon>Hexapoda</taxon>
        <taxon>Insecta</taxon>
        <taxon>Pterygota</taxon>
        <taxon>Neoptera</taxon>
        <taxon>Endopterygota</taxon>
        <taxon>Coleoptera</taxon>
        <taxon>Polyphaga</taxon>
        <taxon>Scarabaeiformia</taxon>
        <taxon>Scarabaeidae</taxon>
        <taxon>Melolonthinae</taxon>
        <taxon>Holotrichia</taxon>
    </lineage>
</organism>
<name>A0ACB9TBC0_HOLOL</name>
<keyword evidence="2" id="KW-1185">Reference proteome</keyword>
<comment type="caution">
    <text evidence="1">The sequence shown here is derived from an EMBL/GenBank/DDBJ whole genome shotgun (WGS) entry which is preliminary data.</text>
</comment>
<protein>
    <submittedName>
        <fullName evidence="1">Pirna biogenesis protein exd1</fullName>
    </submittedName>
</protein>
<reference evidence="1" key="1">
    <citation type="submission" date="2022-04" db="EMBL/GenBank/DDBJ databases">
        <title>Chromosome-scale genome assembly of Holotrichia oblita Faldermann.</title>
        <authorList>
            <person name="Rongchong L."/>
        </authorList>
    </citation>
    <scope>NUCLEOTIDE SEQUENCE</scope>
    <source>
        <strain evidence="1">81SQS9</strain>
    </source>
</reference>